<reference evidence="10 11" key="1">
    <citation type="journal article" date="2009" name="Science">
        <title>Green evolution and dynamic adaptations revealed by genomes of the marine picoeukaryotes Micromonas.</title>
        <authorList>
            <person name="Worden A.Z."/>
            <person name="Lee J.H."/>
            <person name="Mock T."/>
            <person name="Rouze P."/>
            <person name="Simmons M.P."/>
            <person name="Aerts A.L."/>
            <person name="Allen A.E."/>
            <person name="Cuvelier M.L."/>
            <person name="Derelle E."/>
            <person name="Everett M.V."/>
            <person name="Foulon E."/>
            <person name="Grimwood J."/>
            <person name="Gundlach H."/>
            <person name="Henrissat B."/>
            <person name="Napoli C."/>
            <person name="McDonald S.M."/>
            <person name="Parker M.S."/>
            <person name="Rombauts S."/>
            <person name="Salamov A."/>
            <person name="Von Dassow P."/>
            <person name="Badger J.H."/>
            <person name="Coutinho P.M."/>
            <person name="Demir E."/>
            <person name="Dubchak I."/>
            <person name="Gentemann C."/>
            <person name="Eikrem W."/>
            <person name="Gready J.E."/>
            <person name="John U."/>
            <person name="Lanier W."/>
            <person name="Lindquist E.A."/>
            <person name="Lucas S."/>
            <person name="Mayer K.F."/>
            <person name="Moreau H."/>
            <person name="Not F."/>
            <person name="Otillar R."/>
            <person name="Panaud O."/>
            <person name="Pangilinan J."/>
            <person name="Paulsen I."/>
            <person name="Piegu B."/>
            <person name="Poliakov A."/>
            <person name="Robbens S."/>
            <person name="Schmutz J."/>
            <person name="Toulza E."/>
            <person name="Wyss T."/>
            <person name="Zelensky A."/>
            <person name="Zhou K."/>
            <person name="Armbrust E.V."/>
            <person name="Bhattacharya D."/>
            <person name="Goodenough U.W."/>
            <person name="Van de Peer Y."/>
            <person name="Grigoriev I.V."/>
        </authorList>
    </citation>
    <scope>NUCLEOTIDE SEQUENCE [LARGE SCALE GENOMIC DNA]</scope>
    <source>
        <strain evidence="10 11">CCMP1545</strain>
    </source>
</reference>
<keyword evidence="3 7" id="KW-0116">cAMP-binding</keyword>
<gene>
    <name evidence="10" type="ORF">MICPUCDRAFT_21119</name>
</gene>
<dbReference type="GeneID" id="9687368"/>
<dbReference type="RefSeq" id="XP_003062135.1">
    <property type="nucleotide sequence ID" value="XM_003062089.1"/>
</dbReference>
<dbReference type="InterPro" id="IPR014710">
    <property type="entry name" value="RmlC-like_jellyroll"/>
</dbReference>
<evidence type="ECO:0000256" key="6">
    <source>
        <dbReference type="ARBA" id="ARBA00023149"/>
    </source>
</evidence>
<dbReference type="GO" id="GO:0005952">
    <property type="term" value="C:cAMP-dependent protein kinase complex"/>
    <property type="evidence" value="ECO:0007669"/>
    <property type="project" value="InterPro"/>
</dbReference>
<evidence type="ECO:0000256" key="3">
    <source>
        <dbReference type="ARBA" id="ARBA00022566"/>
    </source>
</evidence>
<keyword evidence="2" id="KW-0597">Phosphoprotein</keyword>
<dbReference type="PRINTS" id="PR00103">
    <property type="entry name" value="CAMPKINASE"/>
</dbReference>
<accession>C1N2S5</accession>
<dbReference type="PROSITE" id="PS00888">
    <property type="entry name" value="CNMP_BINDING_1"/>
    <property type="match status" value="2"/>
</dbReference>
<feature type="binding site" evidence="7">
    <location>
        <position position="137"/>
    </location>
    <ligand>
        <name>3',5'-cyclic AMP</name>
        <dbReference type="ChEBI" id="CHEBI:58165"/>
        <label>1</label>
    </ligand>
</feature>
<dbReference type="EMBL" id="GG663745">
    <property type="protein sequence ID" value="EEH53847.1"/>
    <property type="molecule type" value="Genomic_DNA"/>
</dbReference>
<dbReference type="KEGG" id="mpp:MICPUCDRAFT_21119"/>
<dbReference type="OrthoDB" id="417078at2759"/>
<keyword evidence="6 7" id="KW-0114">cAMP</keyword>
<feature type="binding site" evidence="7">
    <location>
        <position position="253"/>
    </location>
    <ligand>
        <name>3',5'-cyclic AMP</name>
        <dbReference type="ChEBI" id="CHEBI:58165"/>
        <label>2</label>
    </ligand>
</feature>
<dbReference type="PANTHER" id="PTHR11635">
    <property type="entry name" value="CAMP-DEPENDENT PROTEIN KINASE REGULATORY CHAIN"/>
    <property type="match status" value="1"/>
</dbReference>
<evidence type="ECO:0000313" key="11">
    <source>
        <dbReference type="Proteomes" id="UP000001876"/>
    </source>
</evidence>
<dbReference type="InterPro" id="IPR012198">
    <property type="entry name" value="cAMP_dep_PK_reg_su"/>
</dbReference>
<dbReference type="Pfam" id="PF00027">
    <property type="entry name" value="cNMP_binding"/>
    <property type="match status" value="2"/>
</dbReference>
<evidence type="ECO:0000256" key="1">
    <source>
        <dbReference type="ARBA" id="ARBA00005753"/>
    </source>
</evidence>
<feature type="binding site" evidence="7">
    <location>
        <position position="128"/>
    </location>
    <ligand>
        <name>3',5'-cyclic AMP</name>
        <dbReference type="ChEBI" id="CHEBI:58165"/>
        <label>1</label>
    </ligand>
</feature>
<dbReference type="FunFam" id="2.60.120.10:FF:000006">
    <property type="entry name" value="cAMP-dependent protein kinase type I-alpha regulatory subunit"/>
    <property type="match status" value="1"/>
</dbReference>
<dbReference type="OMA" id="WSPPHHP"/>
<dbReference type="GO" id="GO:0005829">
    <property type="term" value="C:cytosol"/>
    <property type="evidence" value="ECO:0007669"/>
    <property type="project" value="TreeGrafter"/>
</dbReference>
<dbReference type="PIRSF" id="PIRSF000548">
    <property type="entry name" value="PK_regulatory"/>
    <property type="match status" value="1"/>
</dbReference>
<comment type="similarity">
    <text evidence="1">Belongs to the cAMP-dependent kinase regulatory chain family.</text>
</comment>
<keyword evidence="11" id="KW-1185">Reference proteome</keyword>
<dbReference type="CDD" id="cd00038">
    <property type="entry name" value="CAP_ED"/>
    <property type="match status" value="2"/>
</dbReference>
<evidence type="ECO:0000256" key="2">
    <source>
        <dbReference type="ARBA" id="ARBA00022553"/>
    </source>
</evidence>
<evidence type="ECO:0000256" key="4">
    <source>
        <dbReference type="ARBA" id="ARBA00022737"/>
    </source>
</evidence>
<organism evidence="11">
    <name type="scientific">Micromonas pusilla (strain CCMP1545)</name>
    <name type="common">Picoplanktonic green alga</name>
    <dbReference type="NCBI Taxonomy" id="564608"/>
    <lineage>
        <taxon>Eukaryota</taxon>
        <taxon>Viridiplantae</taxon>
        <taxon>Chlorophyta</taxon>
        <taxon>Mamiellophyceae</taxon>
        <taxon>Mamiellales</taxon>
        <taxon>Mamiellaceae</taxon>
        <taxon>Micromonas</taxon>
    </lineage>
</organism>
<feature type="compositionally biased region" description="Basic and acidic residues" evidence="8">
    <location>
        <begin position="13"/>
        <end position="28"/>
    </location>
</feature>
<dbReference type="STRING" id="564608.C1N2S5"/>
<evidence type="ECO:0000256" key="7">
    <source>
        <dbReference type="PIRSR" id="PIRSR000548-1"/>
    </source>
</evidence>
<dbReference type="GO" id="GO:0004862">
    <property type="term" value="F:cAMP-dependent protein kinase inhibitor activity"/>
    <property type="evidence" value="ECO:0007669"/>
    <property type="project" value="TreeGrafter"/>
</dbReference>
<dbReference type="InterPro" id="IPR050503">
    <property type="entry name" value="cAMP-dep_PK_reg_su-like"/>
</dbReference>
<dbReference type="PANTHER" id="PTHR11635:SF152">
    <property type="entry name" value="CAMP-DEPENDENT PROTEIN KINASE TYPE I REGULATORY SUBUNIT-RELATED"/>
    <property type="match status" value="1"/>
</dbReference>
<evidence type="ECO:0000256" key="5">
    <source>
        <dbReference type="ARBA" id="ARBA00022741"/>
    </source>
</evidence>
<dbReference type="SUPFAM" id="SSF51206">
    <property type="entry name" value="cAMP-binding domain-like"/>
    <property type="match status" value="2"/>
</dbReference>
<dbReference type="PROSITE" id="PS50042">
    <property type="entry name" value="CNMP_BINDING_3"/>
    <property type="match status" value="2"/>
</dbReference>
<evidence type="ECO:0000259" key="9">
    <source>
        <dbReference type="PROSITE" id="PS50042"/>
    </source>
</evidence>
<feature type="region of interest" description="Disordered" evidence="8">
    <location>
        <begin position="1"/>
        <end position="45"/>
    </location>
</feature>
<name>C1N2S5_MICPC</name>
<dbReference type="SMART" id="SM00100">
    <property type="entry name" value="cNMP"/>
    <property type="match status" value="2"/>
</dbReference>
<sequence length="314" mass="33820">MNASCVRPSFVSHSDRGGGARRSSRGEPEPPSPNSRAAKTAAQRDEVRARVRDNILFKDLDAAPLEELVDAAFEVSYPAGAVVIEQGDEGDNFYVVADGVADAAVRGKIAGDAPTTVQVLEPGASFGELSLMYNSPRAATVTARTACRLWALDRETFRDIACVSSQRTRKTREGFLERVPVLSALTAAERSRVADAIETKSFARGDAVVSQGEDGDAFYIVERGQAAAAREGVDARERDVEVKRYVPGDYFGELALLTEKRRAATVRAVSDVLVCAVVSRATFTRLMGSCETIMKRNIESYKEIMMTLGGVGSA</sequence>
<dbReference type="InterPro" id="IPR000595">
    <property type="entry name" value="cNMP-bd_dom"/>
</dbReference>
<dbReference type="eggNOG" id="KOG1113">
    <property type="taxonomic scope" value="Eukaryota"/>
</dbReference>
<proteinExistence type="inferred from homology"/>
<dbReference type="GO" id="GO:0034236">
    <property type="term" value="F:protein kinase A catalytic subunit binding"/>
    <property type="evidence" value="ECO:0007669"/>
    <property type="project" value="TreeGrafter"/>
</dbReference>
<dbReference type="Proteomes" id="UP000001876">
    <property type="component" value="Unassembled WGS sequence"/>
</dbReference>
<evidence type="ECO:0000313" key="10">
    <source>
        <dbReference type="EMBL" id="EEH53847.1"/>
    </source>
</evidence>
<dbReference type="AlphaFoldDB" id="C1N2S5"/>
<feature type="domain" description="Cyclic nucleotide-binding" evidence="9">
    <location>
        <begin position="56"/>
        <end position="178"/>
    </location>
</feature>
<dbReference type="Gene3D" id="2.60.120.10">
    <property type="entry name" value="Jelly Rolls"/>
    <property type="match status" value="2"/>
</dbReference>
<keyword evidence="4" id="KW-0677">Repeat</keyword>
<protein>
    <submittedName>
        <fullName evidence="10">Predicted protein</fullName>
    </submittedName>
</protein>
<dbReference type="PROSITE" id="PS00889">
    <property type="entry name" value="CNMP_BINDING_2"/>
    <property type="match status" value="2"/>
</dbReference>
<feature type="binding site" evidence="7">
    <location>
        <position position="262"/>
    </location>
    <ligand>
        <name>3',5'-cyclic AMP</name>
        <dbReference type="ChEBI" id="CHEBI:58165"/>
        <label>2</label>
    </ligand>
</feature>
<feature type="domain" description="Cyclic nucleotide-binding" evidence="9">
    <location>
        <begin position="181"/>
        <end position="304"/>
    </location>
</feature>
<evidence type="ECO:0000256" key="8">
    <source>
        <dbReference type="SAM" id="MobiDB-lite"/>
    </source>
</evidence>
<dbReference type="GO" id="GO:0030552">
    <property type="term" value="F:cAMP binding"/>
    <property type="evidence" value="ECO:0007669"/>
    <property type="project" value="UniProtKB-KW"/>
</dbReference>
<dbReference type="InterPro" id="IPR018490">
    <property type="entry name" value="cNMP-bd_dom_sf"/>
</dbReference>
<keyword evidence="5 7" id="KW-0547">Nucleotide-binding</keyword>
<dbReference type="InterPro" id="IPR018488">
    <property type="entry name" value="cNMP-bd_CS"/>
</dbReference>